<dbReference type="SUPFAM" id="SSF52058">
    <property type="entry name" value="L domain-like"/>
    <property type="match status" value="1"/>
</dbReference>
<keyword evidence="3" id="KW-0677">Repeat</keyword>
<evidence type="ECO:0000313" key="4">
    <source>
        <dbReference type="EMBL" id="CAH0107179.1"/>
    </source>
</evidence>
<sequence>MLWLTSNQLTQIPTQLSSFSQLTQLDLSNNSFPVISSGSFIFKAPVDYLYLESDSISGIDPDAFQGDFSRGQIYLRSNSLVRFEEAVFRPLLEQMVVTSGGGLVNLESNPVNCGDCHLAWLIRDNPNLLNAVEAATCSDGTPFSSLSPSIFSTCP</sequence>
<dbReference type="OrthoDB" id="1687175at2759"/>
<keyword evidence="5" id="KW-1185">Reference proteome</keyword>
<keyword evidence="1" id="KW-0433">Leucine-rich repeat</keyword>
<dbReference type="InterPro" id="IPR052286">
    <property type="entry name" value="Wnt_signaling_inhibitor"/>
</dbReference>
<dbReference type="Pfam" id="PF00560">
    <property type="entry name" value="LRR_1"/>
    <property type="match status" value="1"/>
</dbReference>
<dbReference type="InterPro" id="IPR032675">
    <property type="entry name" value="LRR_dom_sf"/>
</dbReference>
<dbReference type="EMBL" id="CAKKLH010000257">
    <property type="protein sequence ID" value="CAH0107179.1"/>
    <property type="molecule type" value="Genomic_DNA"/>
</dbReference>
<evidence type="ECO:0000256" key="3">
    <source>
        <dbReference type="ARBA" id="ARBA00022737"/>
    </source>
</evidence>
<dbReference type="PANTHER" id="PTHR24364:SF18">
    <property type="entry name" value="LP06937P"/>
    <property type="match status" value="1"/>
</dbReference>
<evidence type="ECO:0000256" key="2">
    <source>
        <dbReference type="ARBA" id="ARBA00022729"/>
    </source>
</evidence>
<name>A0A8J2WLD9_9CRUS</name>
<dbReference type="PANTHER" id="PTHR24364">
    <property type="entry name" value="LP06937P"/>
    <property type="match status" value="1"/>
</dbReference>
<dbReference type="AlphaFoldDB" id="A0A8J2WLD9"/>
<gene>
    <name evidence="4" type="ORF">DGAL_LOCUS10470</name>
</gene>
<dbReference type="Proteomes" id="UP000789390">
    <property type="component" value="Unassembled WGS sequence"/>
</dbReference>
<accession>A0A8J2WLD9</accession>
<dbReference type="InterPro" id="IPR001611">
    <property type="entry name" value="Leu-rich_rpt"/>
</dbReference>
<comment type="caution">
    <text evidence="4">The sequence shown here is derived from an EMBL/GenBank/DDBJ whole genome shotgun (WGS) entry which is preliminary data.</text>
</comment>
<evidence type="ECO:0000313" key="5">
    <source>
        <dbReference type="Proteomes" id="UP000789390"/>
    </source>
</evidence>
<evidence type="ECO:0000256" key="1">
    <source>
        <dbReference type="ARBA" id="ARBA00022614"/>
    </source>
</evidence>
<dbReference type="Gene3D" id="3.80.10.10">
    <property type="entry name" value="Ribonuclease Inhibitor"/>
    <property type="match status" value="1"/>
</dbReference>
<reference evidence="4" key="1">
    <citation type="submission" date="2021-11" db="EMBL/GenBank/DDBJ databases">
        <authorList>
            <person name="Schell T."/>
        </authorList>
    </citation>
    <scope>NUCLEOTIDE SEQUENCE</scope>
    <source>
        <strain evidence="4">M5</strain>
    </source>
</reference>
<proteinExistence type="predicted"/>
<protein>
    <submittedName>
        <fullName evidence="4">Uncharacterized protein</fullName>
    </submittedName>
</protein>
<keyword evidence="2" id="KW-0732">Signal</keyword>
<organism evidence="4 5">
    <name type="scientific">Daphnia galeata</name>
    <dbReference type="NCBI Taxonomy" id="27404"/>
    <lineage>
        <taxon>Eukaryota</taxon>
        <taxon>Metazoa</taxon>
        <taxon>Ecdysozoa</taxon>
        <taxon>Arthropoda</taxon>
        <taxon>Crustacea</taxon>
        <taxon>Branchiopoda</taxon>
        <taxon>Diplostraca</taxon>
        <taxon>Cladocera</taxon>
        <taxon>Anomopoda</taxon>
        <taxon>Daphniidae</taxon>
        <taxon>Daphnia</taxon>
    </lineage>
</organism>
<dbReference type="GO" id="GO:0016020">
    <property type="term" value="C:membrane"/>
    <property type="evidence" value="ECO:0007669"/>
    <property type="project" value="TreeGrafter"/>
</dbReference>